<dbReference type="Pfam" id="PF00583">
    <property type="entry name" value="Acetyltransf_1"/>
    <property type="match status" value="1"/>
</dbReference>
<dbReference type="PROSITE" id="PS51186">
    <property type="entry name" value="GNAT"/>
    <property type="match status" value="1"/>
</dbReference>
<dbReference type="AlphaFoldDB" id="A0A8J4C678"/>
<dbReference type="CDD" id="cd04301">
    <property type="entry name" value="NAT_SF"/>
    <property type="match status" value="1"/>
</dbReference>
<feature type="domain" description="N-acetyltransferase" evidence="1">
    <location>
        <begin position="184"/>
        <end position="267"/>
    </location>
</feature>
<name>A0A8J4C678_9CHLO</name>
<dbReference type="SUPFAM" id="SSF55729">
    <property type="entry name" value="Acyl-CoA N-acyltransferases (Nat)"/>
    <property type="match status" value="1"/>
</dbReference>
<dbReference type="EMBL" id="BNCP01000007">
    <property type="protein sequence ID" value="GIL75475.1"/>
    <property type="molecule type" value="Genomic_DNA"/>
</dbReference>
<dbReference type="Proteomes" id="UP000722791">
    <property type="component" value="Unassembled WGS sequence"/>
</dbReference>
<dbReference type="InterPro" id="IPR016181">
    <property type="entry name" value="Acyl_CoA_acyltransferase"/>
</dbReference>
<sequence>MAAWGIASPILNQTVHARQRTLRMPVVDDSAETAASTAACGSNVITTLEGAKDSGTELAAACFGKSMVCDPTLTWLTNGKCPERVVRFFHNVARMGLRAASDWSTCWALHPADPHLPGAKASETMPLPPKVVCIAYEYPRTFPNDWRWICGGLGSTLRSAPSLRAAGCFMKMVKAFNKAKERFFKEHGPFLYICCFGTDPEFQGKGLGSELMREVLTRAYKLGMPTYLEASGVESCRFYQRNGFQVLQEFRVEPDAPAMFLMAHFHGKALAAC</sequence>
<organism evidence="2 4">
    <name type="scientific">Volvox reticuliferus</name>
    <dbReference type="NCBI Taxonomy" id="1737510"/>
    <lineage>
        <taxon>Eukaryota</taxon>
        <taxon>Viridiplantae</taxon>
        <taxon>Chlorophyta</taxon>
        <taxon>core chlorophytes</taxon>
        <taxon>Chlorophyceae</taxon>
        <taxon>CS clade</taxon>
        <taxon>Chlamydomonadales</taxon>
        <taxon>Volvocaceae</taxon>
        <taxon>Volvox</taxon>
    </lineage>
</organism>
<dbReference type="InterPro" id="IPR052523">
    <property type="entry name" value="Trichothecene_AcTrans"/>
</dbReference>
<comment type="caution">
    <text evidence="2">The sequence shown here is derived from an EMBL/GenBank/DDBJ whole genome shotgun (WGS) entry which is preliminary data.</text>
</comment>
<dbReference type="EMBL" id="BNCQ01000013">
    <property type="protein sequence ID" value="GIM03354.1"/>
    <property type="molecule type" value="Genomic_DNA"/>
</dbReference>
<evidence type="ECO:0000313" key="2">
    <source>
        <dbReference type="EMBL" id="GIL75475.1"/>
    </source>
</evidence>
<dbReference type="PANTHER" id="PTHR42791:SF1">
    <property type="entry name" value="N-ACETYLTRANSFERASE DOMAIN-CONTAINING PROTEIN"/>
    <property type="match status" value="1"/>
</dbReference>
<gene>
    <name evidence="2" type="ORF">Vretifemale_5255</name>
    <name evidence="3" type="ORF">Vretimale_8107</name>
</gene>
<dbReference type="InterPro" id="IPR000182">
    <property type="entry name" value="GNAT_dom"/>
</dbReference>
<evidence type="ECO:0000313" key="4">
    <source>
        <dbReference type="Proteomes" id="UP000747110"/>
    </source>
</evidence>
<dbReference type="GO" id="GO:0016747">
    <property type="term" value="F:acyltransferase activity, transferring groups other than amino-acyl groups"/>
    <property type="evidence" value="ECO:0007669"/>
    <property type="project" value="InterPro"/>
</dbReference>
<dbReference type="Proteomes" id="UP000747110">
    <property type="component" value="Unassembled WGS sequence"/>
</dbReference>
<dbReference type="PANTHER" id="PTHR42791">
    <property type="entry name" value="GNAT FAMILY ACETYLTRANSFERASE"/>
    <property type="match status" value="1"/>
</dbReference>
<protein>
    <recommendedName>
        <fullName evidence="1">N-acetyltransferase domain-containing protein</fullName>
    </recommendedName>
</protein>
<dbReference type="OrthoDB" id="528817at2759"/>
<evidence type="ECO:0000313" key="3">
    <source>
        <dbReference type="EMBL" id="GIM03354.1"/>
    </source>
</evidence>
<accession>A0A8J4C678</accession>
<keyword evidence="4" id="KW-1185">Reference proteome</keyword>
<evidence type="ECO:0000259" key="1">
    <source>
        <dbReference type="PROSITE" id="PS51186"/>
    </source>
</evidence>
<reference evidence="2" key="1">
    <citation type="journal article" date="2021" name="Proc. Natl. Acad. Sci. U.S.A.">
        <title>Three genomes in the algal genus Volvox reveal the fate of a haploid sex-determining region after a transition to homothallism.</title>
        <authorList>
            <person name="Yamamoto K."/>
            <person name="Hamaji T."/>
            <person name="Kawai-Toyooka H."/>
            <person name="Matsuzaki R."/>
            <person name="Takahashi F."/>
            <person name="Nishimura Y."/>
            <person name="Kawachi M."/>
            <person name="Noguchi H."/>
            <person name="Minakuchi Y."/>
            <person name="Umen J.G."/>
            <person name="Toyoda A."/>
            <person name="Nozaki H."/>
        </authorList>
    </citation>
    <scope>NUCLEOTIDE SEQUENCE</scope>
    <source>
        <strain evidence="3">NIES-3785</strain>
        <strain evidence="2">NIES-3786</strain>
    </source>
</reference>
<dbReference type="Gene3D" id="3.40.630.30">
    <property type="match status" value="1"/>
</dbReference>
<proteinExistence type="predicted"/>